<evidence type="ECO:0000256" key="5">
    <source>
        <dbReference type="ARBA" id="ARBA00022679"/>
    </source>
</evidence>
<keyword evidence="7 12" id="KW-0418">Kinase</keyword>
<dbReference type="PANTHER" id="PTHR45453">
    <property type="entry name" value="PHOSPHATE REGULON SENSOR PROTEIN PHOR"/>
    <property type="match status" value="1"/>
</dbReference>
<dbReference type="InterPro" id="IPR003594">
    <property type="entry name" value="HATPase_dom"/>
</dbReference>
<dbReference type="SUPFAM" id="SSF55874">
    <property type="entry name" value="ATPase domain of HSP90 chaperone/DNA topoisomerase II/histidine kinase"/>
    <property type="match status" value="1"/>
</dbReference>
<dbReference type="GO" id="GO:0016301">
    <property type="term" value="F:kinase activity"/>
    <property type="evidence" value="ECO:0007669"/>
    <property type="project" value="UniProtKB-KW"/>
</dbReference>
<evidence type="ECO:0000256" key="10">
    <source>
        <dbReference type="SAM" id="Phobius"/>
    </source>
</evidence>
<dbReference type="PRINTS" id="PR00344">
    <property type="entry name" value="BCTRLSENSOR"/>
</dbReference>
<dbReference type="PANTHER" id="PTHR45453:SF2">
    <property type="entry name" value="HISTIDINE KINASE"/>
    <property type="match status" value="1"/>
</dbReference>
<proteinExistence type="predicted"/>
<dbReference type="EC" id="2.7.13.3" evidence="3"/>
<dbReference type="Pfam" id="PF02518">
    <property type="entry name" value="HATPase_c"/>
    <property type="match status" value="1"/>
</dbReference>
<feature type="domain" description="Histidine kinase" evidence="11">
    <location>
        <begin position="124"/>
        <end position="329"/>
    </location>
</feature>
<dbReference type="Gene3D" id="3.30.565.10">
    <property type="entry name" value="Histidine kinase-like ATPase, C-terminal domain"/>
    <property type="match status" value="1"/>
</dbReference>
<name>A0ABW5P1P9_9DEIO</name>
<dbReference type="EMBL" id="JBHUMK010000030">
    <property type="protein sequence ID" value="MFD2609212.1"/>
    <property type="molecule type" value="Genomic_DNA"/>
</dbReference>
<organism evidence="12 13">
    <name type="scientific">Deinococcus taklimakanensis</name>
    <dbReference type="NCBI Taxonomy" id="536443"/>
    <lineage>
        <taxon>Bacteria</taxon>
        <taxon>Thermotogati</taxon>
        <taxon>Deinococcota</taxon>
        <taxon>Deinococci</taxon>
        <taxon>Deinococcales</taxon>
        <taxon>Deinococcaceae</taxon>
        <taxon>Deinococcus</taxon>
    </lineage>
</organism>
<dbReference type="InterPro" id="IPR004358">
    <property type="entry name" value="Sig_transdc_His_kin-like_C"/>
</dbReference>
<keyword evidence="4" id="KW-1003">Cell membrane</keyword>
<dbReference type="InterPro" id="IPR050351">
    <property type="entry name" value="BphY/WalK/GraS-like"/>
</dbReference>
<protein>
    <recommendedName>
        <fullName evidence="3">histidine kinase</fullName>
        <ecNumber evidence="3">2.7.13.3</ecNumber>
    </recommendedName>
</protein>
<accession>A0ABW5P1P9</accession>
<comment type="catalytic activity">
    <reaction evidence="1">
        <text>ATP + protein L-histidine = ADP + protein N-phospho-L-histidine.</text>
        <dbReference type="EC" id="2.7.13.3"/>
    </reaction>
</comment>
<keyword evidence="8 10" id="KW-1133">Transmembrane helix</keyword>
<feature type="transmembrane region" description="Helical" evidence="10">
    <location>
        <begin position="40"/>
        <end position="60"/>
    </location>
</feature>
<comment type="caution">
    <text evidence="12">The sequence shown here is derived from an EMBL/GenBank/DDBJ whole genome shotgun (WGS) entry which is preliminary data.</text>
</comment>
<keyword evidence="6 10" id="KW-0812">Transmembrane</keyword>
<evidence type="ECO:0000256" key="9">
    <source>
        <dbReference type="ARBA" id="ARBA00023136"/>
    </source>
</evidence>
<evidence type="ECO:0000256" key="4">
    <source>
        <dbReference type="ARBA" id="ARBA00022475"/>
    </source>
</evidence>
<evidence type="ECO:0000256" key="3">
    <source>
        <dbReference type="ARBA" id="ARBA00012438"/>
    </source>
</evidence>
<feature type="transmembrane region" description="Helical" evidence="10">
    <location>
        <begin position="16"/>
        <end position="34"/>
    </location>
</feature>
<evidence type="ECO:0000256" key="7">
    <source>
        <dbReference type="ARBA" id="ARBA00022777"/>
    </source>
</evidence>
<evidence type="ECO:0000256" key="2">
    <source>
        <dbReference type="ARBA" id="ARBA00004651"/>
    </source>
</evidence>
<dbReference type="RefSeq" id="WP_386844400.1">
    <property type="nucleotide sequence ID" value="NZ_JBHUMK010000030.1"/>
</dbReference>
<reference evidence="13" key="1">
    <citation type="journal article" date="2019" name="Int. J. Syst. Evol. Microbiol.">
        <title>The Global Catalogue of Microorganisms (GCM) 10K type strain sequencing project: providing services to taxonomists for standard genome sequencing and annotation.</title>
        <authorList>
            <consortium name="The Broad Institute Genomics Platform"/>
            <consortium name="The Broad Institute Genome Sequencing Center for Infectious Disease"/>
            <person name="Wu L."/>
            <person name="Ma J."/>
        </authorList>
    </citation>
    <scope>NUCLEOTIDE SEQUENCE [LARGE SCALE GENOMIC DNA]</scope>
    <source>
        <strain evidence="13">KCTC 33842</strain>
    </source>
</reference>
<dbReference type="InterPro" id="IPR005467">
    <property type="entry name" value="His_kinase_dom"/>
</dbReference>
<evidence type="ECO:0000313" key="13">
    <source>
        <dbReference type="Proteomes" id="UP001597475"/>
    </source>
</evidence>
<evidence type="ECO:0000256" key="8">
    <source>
        <dbReference type="ARBA" id="ARBA00022989"/>
    </source>
</evidence>
<evidence type="ECO:0000256" key="6">
    <source>
        <dbReference type="ARBA" id="ARBA00022692"/>
    </source>
</evidence>
<keyword evidence="5" id="KW-0808">Transferase</keyword>
<dbReference type="Proteomes" id="UP001597475">
    <property type="component" value="Unassembled WGS sequence"/>
</dbReference>
<evidence type="ECO:0000256" key="1">
    <source>
        <dbReference type="ARBA" id="ARBA00000085"/>
    </source>
</evidence>
<keyword evidence="9 10" id="KW-0472">Membrane</keyword>
<keyword evidence="13" id="KW-1185">Reference proteome</keyword>
<evidence type="ECO:0000313" key="12">
    <source>
        <dbReference type="EMBL" id="MFD2609212.1"/>
    </source>
</evidence>
<dbReference type="SMART" id="SM00387">
    <property type="entry name" value="HATPase_c"/>
    <property type="match status" value="1"/>
</dbReference>
<comment type="subcellular location">
    <subcellularLocation>
        <location evidence="2">Cell membrane</location>
        <topology evidence="2">Multi-pass membrane protein</topology>
    </subcellularLocation>
</comment>
<evidence type="ECO:0000259" key="11">
    <source>
        <dbReference type="PROSITE" id="PS50109"/>
    </source>
</evidence>
<gene>
    <name evidence="12" type="ORF">ACFSR9_07140</name>
</gene>
<sequence>MPGAGCLTFLRTQWPLWALWAAASALFLGVGGLAGLPAEFMLYAAALTLVVLLALQGALFRSWRQRARLLSQLQPDDPGLMRAYLARYPLDPASHTLERFTARHLNSVAERQRSEREREEYFSLWLHQVKTPLSAMALLLDPAREEEVSRAELLRERQRTEHYVQLALAYLKLEQPSADLDIRPVDVDDVVRRVARRYRTLFLGSRTTLEYRPSGFRVISDAAQLELVIEQLISNSLKYASGGTVRIAAHPTEPSTLVIADDGPGIRPEDLPRLFERGYAGRAGQQRGGSSGLGLYLSRRICHRLGHGLRLESRPGEGTRAILDMGDHPAD</sequence>
<dbReference type="PROSITE" id="PS50109">
    <property type="entry name" value="HIS_KIN"/>
    <property type="match status" value="1"/>
</dbReference>
<dbReference type="InterPro" id="IPR036890">
    <property type="entry name" value="HATPase_C_sf"/>
</dbReference>